<evidence type="ECO:0000313" key="3">
    <source>
        <dbReference type="Proteomes" id="UP000001881"/>
    </source>
</evidence>
<dbReference type="HOGENOM" id="CLU_2401059_0_0_1"/>
<dbReference type="EMBL" id="CABT02000736">
    <property type="protein sequence ID" value="CCC05777.1"/>
    <property type="molecule type" value="Genomic_DNA"/>
</dbReference>
<protein>
    <submittedName>
        <fullName evidence="2">WGS project CABT00000000 data, contig 2.736</fullName>
    </submittedName>
</protein>
<feature type="region of interest" description="Disordered" evidence="1">
    <location>
        <begin position="60"/>
        <end position="93"/>
    </location>
</feature>
<reference evidence="2 3" key="1">
    <citation type="journal article" date="2010" name="PLoS Genet.">
        <title>De novo assembly of a 40 Mb eukaryotic genome from short sequence reads: Sordaria macrospora, a model organism for fungal morphogenesis.</title>
        <authorList>
            <person name="Nowrousian M."/>
            <person name="Stajich J."/>
            <person name="Chu M."/>
            <person name="Engh I."/>
            <person name="Espagne E."/>
            <person name="Halliday K."/>
            <person name="Kamerewerd J."/>
            <person name="Kempken F."/>
            <person name="Knab B."/>
            <person name="Kuo H.C."/>
            <person name="Osiewacz H.D."/>
            <person name="Poeggeler S."/>
            <person name="Read N."/>
            <person name="Seiler S."/>
            <person name="Smith K."/>
            <person name="Zickler D."/>
            <person name="Kueck U."/>
            <person name="Freitag M."/>
        </authorList>
    </citation>
    <scope>NUCLEOTIDE SEQUENCE [LARGE SCALE GENOMIC DNA]</scope>
    <source>
        <strain evidence="3">ATCC MYA-333 / DSM 997 / K(L3346) / K-hell</strain>
        <tissue evidence="2">Mycelium</tissue>
    </source>
</reference>
<gene>
    <name evidence="2" type="ORF">SMAC_11566</name>
</gene>
<keyword evidence="3" id="KW-1185">Reference proteome</keyword>
<comment type="caution">
    <text evidence="2">The sequence shown here is derived from an EMBL/GenBank/DDBJ whole genome shotgun (WGS) entry which is preliminary data.</text>
</comment>
<dbReference type="Proteomes" id="UP000001881">
    <property type="component" value="Unassembled WGS sequence"/>
</dbReference>
<sequence>MPVDRGGDQCAGRLRIQVGFVDRTDDRSAQIRDIGLERGRRVGVRIVEYTAPLAAQIPAHNARAASTSRTGTPRRIGKARPAAVETSSCAAAS</sequence>
<evidence type="ECO:0000256" key="1">
    <source>
        <dbReference type="SAM" id="MobiDB-lite"/>
    </source>
</evidence>
<proteinExistence type="predicted"/>
<dbReference type="AlphaFoldDB" id="F7WD15"/>
<organism evidence="2 3">
    <name type="scientific">Sordaria macrospora (strain ATCC MYA-333 / DSM 997 / K(L3346) / K-hell)</name>
    <dbReference type="NCBI Taxonomy" id="771870"/>
    <lineage>
        <taxon>Eukaryota</taxon>
        <taxon>Fungi</taxon>
        <taxon>Dikarya</taxon>
        <taxon>Ascomycota</taxon>
        <taxon>Pezizomycotina</taxon>
        <taxon>Sordariomycetes</taxon>
        <taxon>Sordariomycetidae</taxon>
        <taxon>Sordariales</taxon>
        <taxon>Sordariaceae</taxon>
        <taxon>Sordaria</taxon>
    </lineage>
</organism>
<dbReference type="InParanoid" id="F7WD15"/>
<evidence type="ECO:0000313" key="2">
    <source>
        <dbReference type="EMBL" id="CCC05777.1"/>
    </source>
</evidence>
<name>F7WD15_SORMK</name>
<accession>F7WD15</accession>